<comment type="subcellular location">
    <subcellularLocation>
        <location evidence="1">Membrane</location>
        <topology evidence="1">Multi-pass membrane protein</topology>
    </subcellularLocation>
</comment>
<evidence type="ECO:0000256" key="1">
    <source>
        <dbReference type="ARBA" id="ARBA00004141"/>
    </source>
</evidence>
<reference evidence="8" key="1">
    <citation type="journal article" date="2022" name="Proc. Natl. Acad. Sci. U.S.A.">
        <title>Life cycle and functional genomics of the unicellular red alga Galdieria for elucidating algal and plant evolution and industrial use.</title>
        <authorList>
            <person name="Hirooka S."/>
            <person name="Itabashi T."/>
            <person name="Ichinose T.M."/>
            <person name="Onuma R."/>
            <person name="Fujiwara T."/>
            <person name="Yamashita S."/>
            <person name="Jong L.W."/>
            <person name="Tomita R."/>
            <person name="Iwane A.H."/>
            <person name="Miyagishima S.Y."/>
        </authorList>
    </citation>
    <scope>NUCLEOTIDE SEQUENCE</scope>
    <source>
        <strain evidence="8">NBRC 102759</strain>
    </source>
</reference>
<keyword evidence="3 6" id="KW-0812">Transmembrane</keyword>
<reference evidence="8" key="2">
    <citation type="submission" date="2022-01" db="EMBL/GenBank/DDBJ databases">
        <authorList>
            <person name="Hirooka S."/>
            <person name="Miyagishima S.Y."/>
        </authorList>
    </citation>
    <scope>NUCLEOTIDE SEQUENCE</scope>
    <source>
        <strain evidence="8">NBRC 102759</strain>
    </source>
</reference>
<dbReference type="PANTHER" id="PTHR11266:SF17">
    <property type="entry name" value="PROTEIN MPV17"/>
    <property type="match status" value="1"/>
</dbReference>
<feature type="transmembrane region" description="Helical" evidence="6">
    <location>
        <begin position="260"/>
        <end position="279"/>
    </location>
</feature>
<dbReference type="OrthoDB" id="430207at2759"/>
<keyword evidence="5 6" id="KW-0472">Membrane</keyword>
<dbReference type="EMBL" id="BQMJ01000015">
    <property type="protein sequence ID" value="GJQ10325.1"/>
    <property type="molecule type" value="Genomic_DNA"/>
</dbReference>
<gene>
    <name evidence="8" type="ORF">GpartN1_g2116.t1</name>
</gene>
<name>A0A9C7PTT9_9RHOD</name>
<dbReference type="PANTHER" id="PTHR11266">
    <property type="entry name" value="PEROXISOMAL MEMBRANE PROTEIN 2, PXMP2 MPV17"/>
    <property type="match status" value="1"/>
</dbReference>
<evidence type="ECO:0000256" key="3">
    <source>
        <dbReference type="ARBA" id="ARBA00022692"/>
    </source>
</evidence>
<feature type="transmembrane region" description="Helical" evidence="6">
    <location>
        <begin position="199"/>
        <end position="216"/>
    </location>
</feature>
<organism evidence="8 9">
    <name type="scientific">Galdieria partita</name>
    <dbReference type="NCBI Taxonomy" id="83374"/>
    <lineage>
        <taxon>Eukaryota</taxon>
        <taxon>Rhodophyta</taxon>
        <taxon>Bangiophyceae</taxon>
        <taxon>Galdieriales</taxon>
        <taxon>Galdieriaceae</taxon>
        <taxon>Galdieria</taxon>
    </lineage>
</organism>
<dbReference type="GO" id="GO:0016020">
    <property type="term" value="C:membrane"/>
    <property type="evidence" value="ECO:0007669"/>
    <property type="project" value="UniProtKB-SubCell"/>
</dbReference>
<evidence type="ECO:0000256" key="6">
    <source>
        <dbReference type="RuleBase" id="RU363053"/>
    </source>
</evidence>
<comment type="similarity">
    <text evidence="2 6">Belongs to the peroxisomal membrane protein PXMP2/4 family.</text>
</comment>
<evidence type="ECO:0008006" key="10">
    <source>
        <dbReference type="Google" id="ProtNLM"/>
    </source>
</evidence>
<feature type="region of interest" description="Disordered" evidence="7">
    <location>
        <begin position="80"/>
        <end position="100"/>
    </location>
</feature>
<proteinExistence type="inferred from homology"/>
<dbReference type="GO" id="GO:0005737">
    <property type="term" value="C:cytoplasm"/>
    <property type="evidence" value="ECO:0007669"/>
    <property type="project" value="TreeGrafter"/>
</dbReference>
<dbReference type="Pfam" id="PF04117">
    <property type="entry name" value="Mpv17_PMP22"/>
    <property type="match status" value="1"/>
</dbReference>
<evidence type="ECO:0000313" key="8">
    <source>
        <dbReference type="EMBL" id="GJQ10325.1"/>
    </source>
</evidence>
<evidence type="ECO:0000256" key="2">
    <source>
        <dbReference type="ARBA" id="ARBA00006824"/>
    </source>
</evidence>
<keyword evidence="4 6" id="KW-1133">Transmembrane helix</keyword>
<comment type="caution">
    <text evidence="8">The sequence shown here is derived from an EMBL/GenBank/DDBJ whole genome shotgun (WGS) entry which is preliminary data.</text>
</comment>
<evidence type="ECO:0000256" key="4">
    <source>
        <dbReference type="ARBA" id="ARBA00022989"/>
    </source>
</evidence>
<protein>
    <recommendedName>
        <fullName evidence="10">Peroxisomal membrane MPV17/PMP22-like protein</fullName>
    </recommendedName>
</protein>
<evidence type="ECO:0000256" key="7">
    <source>
        <dbReference type="SAM" id="MobiDB-lite"/>
    </source>
</evidence>
<sequence length="289" mass="32204">MSVCCSMFDLSRTKSCLYVLPIDLSGCNLWVIKRQRETCHKLCMNIQSPRSGRRGSFHLWLKSLRSGRIFYRSSGPSGGLSGGGGSNSGGHGGSAGSAGGQGGSHPLLVFWMRYNQLLESRPLLTKSLTSLIGFILGDILAQKFLSSDGILHLDRLLRMALFGFLIHGPTGHIFYTRLDKAIPGTEAWKVACKVAIDQVLWAPIFAFIFFGFLAVLERQSLQQFKAKLSQDWKTAIFASWKVWPLAHAINFRFIPSNQRLLYINAVQIFYNVFLSIIGNKRTPVTRVSK</sequence>
<dbReference type="Proteomes" id="UP001061958">
    <property type="component" value="Unassembled WGS sequence"/>
</dbReference>
<evidence type="ECO:0000313" key="9">
    <source>
        <dbReference type="Proteomes" id="UP001061958"/>
    </source>
</evidence>
<accession>A0A9C7PTT9</accession>
<keyword evidence="9" id="KW-1185">Reference proteome</keyword>
<evidence type="ECO:0000256" key="5">
    <source>
        <dbReference type="ARBA" id="ARBA00023136"/>
    </source>
</evidence>
<dbReference type="InterPro" id="IPR007248">
    <property type="entry name" value="Mpv17_PMP22"/>
</dbReference>
<dbReference type="AlphaFoldDB" id="A0A9C7PTT9"/>